<dbReference type="AlphaFoldDB" id="A0A5B7BX62"/>
<name>A0A5B7BX62_DAVIN</name>
<sequence>MLKQIFHAYTVKVLVATLKQLFICFRCLLVFFHKDRIWLLQVESKRKHASQSIPLSILRRVRELAVIYPYPRERKTQLSQTEPVVSPIPATTCDNLVPVNCR</sequence>
<accession>A0A5B7BX62</accession>
<gene>
    <name evidence="1" type="ORF">Din_042052</name>
</gene>
<protein>
    <submittedName>
        <fullName evidence="1">Uncharacterized protein</fullName>
    </submittedName>
</protein>
<evidence type="ECO:0000313" key="1">
    <source>
        <dbReference type="EMBL" id="MPA72611.1"/>
    </source>
</evidence>
<reference evidence="1" key="1">
    <citation type="submission" date="2019-08" db="EMBL/GenBank/DDBJ databases">
        <title>Reference gene set and small RNA set construction with multiple tissues from Davidia involucrata Baill.</title>
        <authorList>
            <person name="Yang H."/>
            <person name="Zhou C."/>
            <person name="Li G."/>
            <person name="Wang J."/>
            <person name="Gao P."/>
            <person name="Wang M."/>
            <person name="Wang R."/>
            <person name="Zhao Y."/>
        </authorList>
    </citation>
    <scope>NUCLEOTIDE SEQUENCE</scope>
    <source>
        <tissue evidence="1">Mixed with DoveR01_LX</tissue>
    </source>
</reference>
<proteinExistence type="predicted"/>
<dbReference type="EMBL" id="GHES01042052">
    <property type="protein sequence ID" value="MPA72611.1"/>
    <property type="molecule type" value="Transcribed_RNA"/>
</dbReference>
<organism evidence="1">
    <name type="scientific">Davidia involucrata</name>
    <name type="common">Dove tree</name>
    <dbReference type="NCBI Taxonomy" id="16924"/>
    <lineage>
        <taxon>Eukaryota</taxon>
        <taxon>Viridiplantae</taxon>
        <taxon>Streptophyta</taxon>
        <taxon>Embryophyta</taxon>
        <taxon>Tracheophyta</taxon>
        <taxon>Spermatophyta</taxon>
        <taxon>Magnoliopsida</taxon>
        <taxon>eudicotyledons</taxon>
        <taxon>Gunneridae</taxon>
        <taxon>Pentapetalae</taxon>
        <taxon>asterids</taxon>
        <taxon>Cornales</taxon>
        <taxon>Nyssaceae</taxon>
        <taxon>Davidia</taxon>
    </lineage>
</organism>